<organism evidence="2 3">
    <name type="scientific">Lactobacillus kefiranofaciens</name>
    <dbReference type="NCBI Taxonomy" id="267818"/>
    <lineage>
        <taxon>Bacteria</taxon>
        <taxon>Bacillati</taxon>
        <taxon>Bacillota</taxon>
        <taxon>Bacilli</taxon>
        <taxon>Lactobacillales</taxon>
        <taxon>Lactobacillaceae</taxon>
        <taxon>Lactobacillus</taxon>
    </lineage>
</organism>
<evidence type="ECO:0000313" key="2">
    <source>
        <dbReference type="EMBL" id="SDA37096.1"/>
    </source>
</evidence>
<name>A0ABY0MBD1_9LACO</name>
<accession>A0ABY0MBD1</accession>
<protein>
    <submittedName>
        <fullName evidence="2">Uncharacterized protein</fullName>
    </submittedName>
</protein>
<evidence type="ECO:0000256" key="1">
    <source>
        <dbReference type="SAM" id="MobiDB-lite"/>
    </source>
</evidence>
<gene>
    <name evidence="2" type="ORF">SAMN02983011_00043</name>
</gene>
<evidence type="ECO:0000313" key="3">
    <source>
        <dbReference type="Proteomes" id="UP000181860"/>
    </source>
</evidence>
<dbReference type="Proteomes" id="UP000181860">
    <property type="component" value="Unassembled WGS sequence"/>
</dbReference>
<feature type="region of interest" description="Disordered" evidence="1">
    <location>
        <begin position="1"/>
        <end position="45"/>
    </location>
</feature>
<sequence>MPVPVEKPKKIDTDKILKATVNKTSTEPKKEDKQPIKTVEKAKATEPEKKIEVPKVKIIKHAEPKNKPIANKLISKPVATESAPIEAPKAPVANTGSTILLATFDETKYEYSSPDSQIIEDIMQAAANPTINKMLQVKNIATQQIEIISVKAIMKMQVK</sequence>
<dbReference type="EMBL" id="FMXC01000001">
    <property type="protein sequence ID" value="SDA37096.1"/>
    <property type="molecule type" value="Genomic_DNA"/>
</dbReference>
<feature type="compositionally biased region" description="Basic and acidic residues" evidence="1">
    <location>
        <begin position="26"/>
        <end position="45"/>
    </location>
</feature>
<proteinExistence type="predicted"/>
<reference evidence="2 3" key="1">
    <citation type="submission" date="2016-10" db="EMBL/GenBank/DDBJ databases">
        <authorList>
            <person name="Varghese N."/>
            <person name="Submissions S."/>
        </authorList>
    </citation>
    <scope>NUCLEOTIDE SEQUENCE [LARGE SCALE GENOMIC DNA]</scope>
    <source>
        <strain evidence="2 3">ATCC 43761</strain>
    </source>
</reference>
<comment type="caution">
    <text evidence="2">The sequence shown here is derived from an EMBL/GenBank/DDBJ whole genome shotgun (WGS) entry which is preliminary data.</text>
</comment>
<feature type="compositionally biased region" description="Basic and acidic residues" evidence="1">
    <location>
        <begin position="1"/>
        <end position="17"/>
    </location>
</feature>
<keyword evidence="3" id="KW-1185">Reference proteome</keyword>